<evidence type="ECO:0000313" key="4">
    <source>
        <dbReference type="EMBL" id="KAK3777362.1"/>
    </source>
</evidence>
<reference evidence="4" key="1">
    <citation type="journal article" date="2023" name="G3 (Bethesda)">
        <title>A reference genome for the long-term kleptoplast-retaining sea slug Elysia crispata morphotype clarki.</title>
        <authorList>
            <person name="Eastman K.E."/>
            <person name="Pendleton A.L."/>
            <person name="Shaikh M.A."/>
            <person name="Suttiyut T."/>
            <person name="Ogas R."/>
            <person name="Tomko P."/>
            <person name="Gavelis G."/>
            <person name="Widhalm J.R."/>
            <person name="Wisecaver J.H."/>
        </authorList>
    </citation>
    <scope>NUCLEOTIDE SEQUENCE</scope>
    <source>
        <strain evidence="4">ECLA1</strain>
    </source>
</reference>
<dbReference type="Proteomes" id="UP001283361">
    <property type="component" value="Unassembled WGS sequence"/>
</dbReference>
<dbReference type="InterPro" id="IPR050373">
    <property type="entry name" value="Fibrinogen_C-term_domain"/>
</dbReference>
<keyword evidence="5" id="KW-1185">Reference proteome</keyword>
<dbReference type="Pfam" id="PF00147">
    <property type="entry name" value="Fibrinogen_C"/>
    <property type="match status" value="2"/>
</dbReference>
<protein>
    <recommendedName>
        <fullName evidence="3">Fibrinogen C-terminal domain-containing protein</fullName>
    </recommendedName>
</protein>
<evidence type="ECO:0000256" key="1">
    <source>
        <dbReference type="ARBA" id="ARBA00023157"/>
    </source>
</evidence>
<keyword evidence="2" id="KW-0175">Coiled coil</keyword>
<evidence type="ECO:0000259" key="3">
    <source>
        <dbReference type="PROSITE" id="PS51406"/>
    </source>
</evidence>
<dbReference type="PANTHER" id="PTHR19143:SF444">
    <property type="entry name" value="PROTEIN SCABROUS"/>
    <property type="match status" value="1"/>
</dbReference>
<dbReference type="PROSITE" id="PS51406">
    <property type="entry name" value="FIBRINOGEN_C_2"/>
    <property type="match status" value="2"/>
</dbReference>
<accession>A0AAE1DNZ5</accession>
<dbReference type="PANTHER" id="PTHR19143">
    <property type="entry name" value="FIBRINOGEN/TENASCIN/ANGIOPOEITIN"/>
    <property type="match status" value="1"/>
</dbReference>
<feature type="domain" description="Fibrinogen C-terminal" evidence="3">
    <location>
        <begin position="297"/>
        <end position="386"/>
    </location>
</feature>
<sequence>MQPFIASIQGLRCTQGFYINRVQAVISNTPCLIFLSTTPDIFGNQADNTSLSTKLEAPPIRHRATMLVRAAPLLTLLTMVTMAVSAQSQGLQVSLERTVPLREEGKPCGQFVCLVQGNSVSINTVTISRVKTIGEPTELLAVTTSTPEMNISAGNIQGNGTLRANSAAIYIELSDPSSCGSDFIASEVTFTSRSGHSGASFTIAGPGTLPKLQAVPKADRESQETRTGLEAERGSLVEKYFSSRLSRLEDRVSSILLSPDTSSDVAQSLADMERRLEDLTADVEQVKVSKVGSPDSGHQDVQPVVCERGMGDRVTKTYPRYVITTDQTIQRQVLCETQTDGGGWTVIQRRAAGDVDFYRDWTAYREGFGSLTVDFWLGNEAIYNLTDTVRNEVIYNLTDTVRNEVIYNLTDTVRNEVIYNLTDTVRNEAIYNLTDTVRNEVIYNLTDTVRNEAIYNLTDTVRNEAIYNLTDTVRNEAIYNLTDMVRNDLIYNLTDTVRNEVIYNLTDTVRNEVIYNLTDTVRNEAIYNLTDTVRNEAIYNLTDTVRNEAIYNLTDTVRNEAIYNLTDTVRNEAIYNLTDTVRNEAIYNLTDTLRNEVIYNLTDTVGNEAIYNLTDTVRNEVIYNLTDTVRNEAIYNLTDTVRNEVIYNLTDTVRNEVIYNLTDTVRNEVIYNLTDTVRNEVIYNLTDTVRNEAIYKLTDTVRNEAIYNISNTLNNEAIYNLTDRVGSDAIYNLTDTYPYELRIDFRVNGQEMFAEYSTFRIEDESDKYRLRLGSYSGTIGEKSSYGLSYSNNQQFSTFDRDNDESSGTNCAVDRHGAWWYNSCVYSNLNGIWLEKTSKGVLWFNGSIRLYPEFTELKIRRVRQQIV</sequence>
<dbReference type="InterPro" id="IPR002181">
    <property type="entry name" value="Fibrinogen_a/b/g_C_dom"/>
</dbReference>
<dbReference type="GO" id="GO:0005615">
    <property type="term" value="C:extracellular space"/>
    <property type="evidence" value="ECO:0007669"/>
    <property type="project" value="TreeGrafter"/>
</dbReference>
<evidence type="ECO:0000313" key="5">
    <source>
        <dbReference type="Proteomes" id="UP001283361"/>
    </source>
</evidence>
<dbReference type="AlphaFoldDB" id="A0AAE1DNZ5"/>
<evidence type="ECO:0000256" key="2">
    <source>
        <dbReference type="SAM" id="Coils"/>
    </source>
</evidence>
<gene>
    <name evidence="4" type="ORF">RRG08_012027</name>
</gene>
<name>A0AAE1DNZ5_9GAST</name>
<dbReference type="SUPFAM" id="SSF56496">
    <property type="entry name" value="Fibrinogen C-terminal domain-like"/>
    <property type="match status" value="2"/>
</dbReference>
<dbReference type="InterPro" id="IPR020837">
    <property type="entry name" value="Fibrinogen_CS"/>
</dbReference>
<organism evidence="4 5">
    <name type="scientific">Elysia crispata</name>
    <name type="common">lettuce slug</name>
    <dbReference type="NCBI Taxonomy" id="231223"/>
    <lineage>
        <taxon>Eukaryota</taxon>
        <taxon>Metazoa</taxon>
        <taxon>Spiralia</taxon>
        <taxon>Lophotrochozoa</taxon>
        <taxon>Mollusca</taxon>
        <taxon>Gastropoda</taxon>
        <taxon>Heterobranchia</taxon>
        <taxon>Euthyneura</taxon>
        <taxon>Panpulmonata</taxon>
        <taxon>Sacoglossa</taxon>
        <taxon>Placobranchoidea</taxon>
        <taxon>Plakobranchidae</taxon>
        <taxon>Elysia</taxon>
    </lineage>
</organism>
<dbReference type="PROSITE" id="PS00514">
    <property type="entry name" value="FIBRINOGEN_C_1"/>
    <property type="match status" value="1"/>
</dbReference>
<dbReference type="SMART" id="SM00186">
    <property type="entry name" value="FBG"/>
    <property type="match status" value="1"/>
</dbReference>
<proteinExistence type="predicted"/>
<keyword evidence="1" id="KW-1015">Disulfide bond</keyword>
<feature type="coiled-coil region" evidence="2">
    <location>
        <begin position="262"/>
        <end position="289"/>
    </location>
</feature>
<dbReference type="Gene3D" id="3.90.215.10">
    <property type="entry name" value="Gamma Fibrinogen, chain A, domain 1"/>
    <property type="match status" value="2"/>
</dbReference>
<dbReference type="EMBL" id="JAWDGP010003082">
    <property type="protein sequence ID" value="KAK3777362.1"/>
    <property type="molecule type" value="Genomic_DNA"/>
</dbReference>
<feature type="domain" description="Fibrinogen C-terminal" evidence="3">
    <location>
        <begin position="726"/>
        <end position="862"/>
    </location>
</feature>
<comment type="caution">
    <text evidence="4">The sequence shown here is derived from an EMBL/GenBank/DDBJ whole genome shotgun (WGS) entry which is preliminary data.</text>
</comment>
<dbReference type="InterPro" id="IPR036056">
    <property type="entry name" value="Fibrinogen-like_C"/>
</dbReference>
<dbReference type="InterPro" id="IPR014716">
    <property type="entry name" value="Fibrinogen_a/b/g_C_1"/>
</dbReference>